<gene>
    <name evidence="1" type="ORF">SLEP1_g34532</name>
</gene>
<dbReference type="AlphaFoldDB" id="A0AAV5KKI8"/>
<dbReference type="EMBL" id="BPVZ01000067">
    <property type="protein sequence ID" value="GKV25021.1"/>
    <property type="molecule type" value="Genomic_DNA"/>
</dbReference>
<accession>A0AAV5KKI8</accession>
<organism evidence="1 2">
    <name type="scientific">Rubroshorea leprosula</name>
    <dbReference type="NCBI Taxonomy" id="152421"/>
    <lineage>
        <taxon>Eukaryota</taxon>
        <taxon>Viridiplantae</taxon>
        <taxon>Streptophyta</taxon>
        <taxon>Embryophyta</taxon>
        <taxon>Tracheophyta</taxon>
        <taxon>Spermatophyta</taxon>
        <taxon>Magnoliopsida</taxon>
        <taxon>eudicotyledons</taxon>
        <taxon>Gunneridae</taxon>
        <taxon>Pentapetalae</taxon>
        <taxon>rosids</taxon>
        <taxon>malvids</taxon>
        <taxon>Malvales</taxon>
        <taxon>Dipterocarpaceae</taxon>
        <taxon>Rubroshorea</taxon>
    </lineage>
</organism>
<sequence length="44" mass="4533">MPLTCLVSEQVNGVNYASHAGVYGVGILVGNTVHVVSTVHGYCS</sequence>
<evidence type="ECO:0000313" key="2">
    <source>
        <dbReference type="Proteomes" id="UP001054252"/>
    </source>
</evidence>
<protein>
    <submittedName>
        <fullName evidence="1">Uncharacterized protein</fullName>
    </submittedName>
</protein>
<proteinExistence type="predicted"/>
<comment type="caution">
    <text evidence="1">The sequence shown here is derived from an EMBL/GenBank/DDBJ whole genome shotgun (WGS) entry which is preliminary data.</text>
</comment>
<evidence type="ECO:0000313" key="1">
    <source>
        <dbReference type="EMBL" id="GKV25021.1"/>
    </source>
</evidence>
<reference evidence="1 2" key="1">
    <citation type="journal article" date="2021" name="Commun. Biol.">
        <title>The genome of Shorea leprosula (Dipterocarpaceae) highlights the ecological relevance of drought in aseasonal tropical rainforests.</title>
        <authorList>
            <person name="Ng K.K.S."/>
            <person name="Kobayashi M.J."/>
            <person name="Fawcett J.A."/>
            <person name="Hatakeyama M."/>
            <person name="Paape T."/>
            <person name="Ng C.H."/>
            <person name="Ang C.C."/>
            <person name="Tnah L.H."/>
            <person name="Lee C.T."/>
            <person name="Nishiyama T."/>
            <person name="Sese J."/>
            <person name="O'Brien M.J."/>
            <person name="Copetti D."/>
            <person name="Mohd Noor M.I."/>
            <person name="Ong R.C."/>
            <person name="Putra M."/>
            <person name="Sireger I.Z."/>
            <person name="Indrioko S."/>
            <person name="Kosugi Y."/>
            <person name="Izuno A."/>
            <person name="Isagi Y."/>
            <person name="Lee S.L."/>
            <person name="Shimizu K.K."/>
        </authorList>
    </citation>
    <scope>NUCLEOTIDE SEQUENCE [LARGE SCALE GENOMIC DNA]</scope>
    <source>
        <strain evidence="1">214</strain>
    </source>
</reference>
<name>A0AAV5KKI8_9ROSI</name>
<keyword evidence="2" id="KW-1185">Reference proteome</keyword>
<dbReference type="Proteomes" id="UP001054252">
    <property type="component" value="Unassembled WGS sequence"/>
</dbReference>